<reference evidence="3 4" key="1">
    <citation type="submission" date="2018-12" db="EMBL/GenBank/DDBJ databases">
        <title>Deinococcus radiophilus ATCC 27603 genome sequencing and assembly.</title>
        <authorList>
            <person name="Maclea K.S."/>
            <person name="Maynard C.R."/>
        </authorList>
    </citation>
    <scope>NUCLEOTIDE SEQUENCE [LARGE SCALE GENOMIC DNA]</scope>
    <source>
        <strain evidence="3 4">ATCC 27603</strain>
    </source>
</reference>
<dbReference type="InterPro" id="IPR053147">
    <property type="entry name" value="Hsp_HslJ-like"/>
</dbReference>
<accession>A0A3S0KH41</accession>
<gene>
    <name evidence="3" type="ORF">EJ104_00020</name>
</gene>
<comment type="caution">
    <text evidence="3">The sequence shown here is derived from an EMBL/GenBank/DDBJ whole genome shotgun (WGS) entry which is preliminary data.</text>
</comment>
<sequence>MPPVSRGIEHFFTCTVQIIQLSASGVRTDGMTPNHLKRNGLLLGLLLLTSAEARTSFELGGEWTVVGPDTLLQGVTERPTLTLDGRSELSGFTGCNRLTGRFAARGDVFLTAGLGLTKRACADGTAMEVEAALLGRLNRLTRYTLEGDLLTLKGSAGEVLLRRTSPRLGLPATQGQPPRSTPEVPMTDAPQPPRSDEASAVTWQVRSFKVGGRIYAVPDATFSLTSGEGQPGLSGSLGCNQLTLSAEHNAAQPDGEWVFTGMRSSRMACSSELSAAETALTGFLRGAVKVQQTADRVTFSSVNGELVLERAQATEVGAELAAGDWATEYRAAQLELGGRQVTLTPPVTVRFGEQPDGTLELRAATGCNGLFGLGQPQGAGWTFGQLGASLMLCPDMGTEEAIGQLFQSPVTLQRDGDVVVLRSEQGQLRLTPQAAQGESSESEQPAGEYRLTALQRGGQPVDLGGFSEPVRLSLTPGTAGAAGSVGGLDGCNSFGGMYRLEGQTLQLEGTLVSTMKFCESTETMPQLTETLAAAPQVEQQGDTLILTANDLRWEFVRQ</sequence>
<dbReference type="InterPro" id="IPR005184">
    <property type="entry name" value="DUF306_Meta_HslJ"/>
</dbReference>
<dbReference type="PANTHER" id="PTHR35535">
    <property type="entry name" value="HEAT SHOCK PROTEIN HSLJ"/>
    <property type="match status" value="1"/>
</dbReference>
<evidence type="ECO:0000313" key="4">
    <source>
        <dbReference type="Proteomes" id="UP000277766"/>
    </source>
</evidence>
<dbReference type="PANTHER" id="PTHR35535:SF1">
    <property type="entry name" value="HEAT SHOCK PROTEIN HSLJ"/>
    <property type="match status" value="1"/>
</dbReference>
<dbReference type="Proteomes" id="UP000277766">
    <property type="component" value="Unassembled WGS sequence"/>
</dbReference>
<feature type="domain" description="DUF306" evidence="2">
    <location>
        <begin position="335"/>
        <end position="429"/>
    </location>
</feature>
<dbReference type="Gene3D" id="2.40.128.270">
    <property type="match status" value="4"/>
</dbReference>
<feature type="domain" description="DUF306" evidence="2">
    <location>
        <begin position="61"/>
        <end position="162"/>
    </location>
</feature>
<dbReference type="Pfam" id="PF03724">
    <property type="entry name" value="META"/>
    <property type="match status" value="4"/>
</dbReference>
<evidence type="ECO:0000256" key="1">
    <source>
        <dbReference type="SAM" id="MobiDB-lite"/>
    </source>
</evidence>
<name>A0A3S0KH41_9DEIO</name>
<keyword evidence="4" id="KW-1185">Reference proteome</keyword>
<dbReference type="EMBL" id="RXPE01000001">
    <property type="protein sequence ID" value="RTR30682.1"/>
    <property type="molecule type" value="Genomic_DNA"/>
</dbReference>
<feature type="domain" description="DUF306" evidence="2">
    <location>
        <begin position="449"/>
        <end position="550"/>
    </location>
</feature>
<dbReference type="OrthoDB" id="5348860at2"/>
<feature type="domain" description="DUF306" evidence="2">
    <location>
        <begin position="200"/>
        <end position="307"/>
    </location>
</feature>
<protein>
    <submittedName>
        <fullName evidence="3">META domain-containing protein</fullName>
    </submittedName>
</protein>
<organism evidence="3 4">
    <name type="scientific">Deinococcus radiophilus</name>
    <dbReference type="NCBI Taxonomy" id="32062"/>
    <lineage>
        <taxon>Bacteria</taxon>
        <taxon>Thermotogati</taxon>
        <taxon>Deinococcota</taxon>
        <taxon>Deinococci</taxon>
        <taxon>Deinococcales</taxon>
        <taxon>Deinococcaceae</taxon>
        <taxon>Deinococcus</taxon>
    </lineage>
</organism>
<evidence type="ECO:0000313" key="3">
    <source>
        <dbReference type="EMBL" id="RTR30682.1"/>
    </source>
</evidence>
<dbReference type="InterPro" id="IPR038670">
    <property type="entry name" value="HslJ-like_sf"/>
</dbReference>
<feature type="region of interest" description="Disordered" evidence="1">
    <location>
        <begin position="163"/>
        <end position="200"/>
    </location>
</feature>
<proteinExistence type="predicted"/>
<evidence type="ECO:0000259" key="2">
    <source>
        <dbReference type="Pfam" id="PF03724"/>
    </source>
</evidence>
<dbReference type="AlphaFoldDB" id="A0A3S0KH41"/>